<dbReference type="STRING" id="904291.A7J15_02860"/>
<reference evidence="1 2" key="1">
    <citation type="submission" date="2016-05" db="EMBL/GenBank/DDBJ databases">
        <authorList>
            <person name="Lavstsen T."/>
            <person name="Jespersen J.S."/>
        </authorList>
    </citation>
    <scope>NUCLEOTIDE SEQUENCE [LARGE SCALE GENOMIC DNA]</scope>
    <source>
        <strain evidence="1 2">YLB-01</strain>
    </source>
</reference>
<evidence type="ECO:0000313" key="2">
    <source>
        <dbReference type="Proteomes" id="UP000093355"/>
    </source>
</evidence>
<comment type="caution">
    <text evidence="1">The sequence shown here is derived from an EMBL/GenBank/DDBJ whole genome shotgun (WGS) entry which is preliminary data.</text>
</comment>
<name>A0A1B9NFN8_9MICO</name>
<accession>A0A1B9NFN8</accession>
<protein>
    <submittedName>
        <fullName evidence="1">TadE family protein</fullName>
    </submittedName>
</protein>
<sequence>MPGSLPVSRPGEGERGSASLEFMTVGVLMLVPIVYLVVTLGILQNHALGAEAAARFAARSIAQSDDAAEAAQRADAAIAGITEEYGIDADRTTVSMTCVPAGAECPAAGATVVVTVRSAVSLPFVPDVLGLDRLAVIPVEATSGQKVSRFWSAG</sequence>
<proteinExistence type="predicted"/>
<gene>
    <name evidence="1" type="ORF">A7J15_02860</name>
</gene>
<evidence type="ECO:0000313" key="1">
    <source>
        <dbReference type="EMBL" id="OCG75419.1"/>
    </source>
</evidence>
<dbReference type="AlphaFoldDB" id="A0A1B9NFN8"/>
<dbReference type="OrthoDB" id="5118919at2"/>
<keyword evidence="2" id="KW-1185">Reference proteome</keyword>
<dbReference type="Proteomes" id="UP000093355">
    <property type="component" value="Unassembled WGS sequence"/>
</dbReference>
<organism evidence="1 2">
    <name type="scientific">Microbacterium sediminis</name>
    <dbReference type="NCBI Taxonomy" id="904291"/>
    <lineage>
        <taxon>Bacteria</taxon>
        <taxon>Bacillati</taxon>
        <taxon>Actinomycetota</taxon>
        <taxon>Actinomycetes</taxon>
        <taxon>Micrococcales</taxon>
        <taxon>Microbacteriaceae</taxon>
        <taxon>Microbacterium</taxon>
    </lineage>
</organism>
<dbReference type="EMBL" id="LXMD01000013">
    <property type="protein sequence ID" value="OCG75419.1"/>
    <property type="molecule type" value="Genomic_DNA"/>
</dbReference>